<keyword evidence="3" id="KW-0949">S-adenosyl-L-methionine</keyword>
<dbReference type="Gene3D" id="3.40.50.150">
    <property type="entry name" value="Vaccinia Virus protein VP39"/>
    <property type="match status" value="1"/>
</dbReference>
<dbReference type="GeneID" id="44132826"/>
<dbReference type="Pfam" id="PF13649">
    <property type="entry name" value="Methyltransf_25"/>
    <property type="match status" value="1"/>
</dbReference>
<evidence type="ECO:0000256" key="2">
    <source>
        <dbReference type="ARBA" id="ARBA00022679"/>
    </source>
</evidence>
<dbReference type="Proteomes" id="UP000185161">
    <property type="component" value="Chromosome"/>
</dbReference>
<keyword evidence="9" id="KW-1185">Reference proteome</keyword>
<reference evidence="10 11" key="3">
    <citation type="submission" date="2018-07" db="EMBL/GenBank/DDBJ databases">
        <title>Genomic and Epidemiologic Investigation of an Indolent Hospital Outbreak.</title>
        <authorList>
            <person name="Johnson R.C."/>
            <person name="Deming C."/>
            <person name="Conlan S."/>
            <person name="Zellmer C.J."/>
            <person name="Michelin A.V."/>
            <person name="Lee-Lin S."/>
            <person name="Thomas P.J."/>
            <person name="Park M."/>
            <person name="Weingarten R.A."/>
            <person name="Less J."/>
            <person name="Dekker J.P."/>
            <person name="Frank K.M."/>
            <person name="Musser K.A."/>
            <person name="Mcquiston J.R."/>
            <person name="Henderson D.K."/>
            <person name="Lau A.F."/>
            <person name="Palmore T.N."/>
            <person name="Segre J.A."/>
        </authorList>
    </citation>
    <scope>NUCLEOTIDE SEQUENCE [LARGE SCALE GENOMIC DNA]</scope>
    <source>
        <strain evidence="8 11">SK-CDC1_0717</strain>
        <strain evidence="7 10">SK-NIH.Env10_0317</strain>
    </source>
</reference>
<feature type="chain" id="PRO_5009867375" evidence="4">
    <location>
        <begin position="19"/>
        <end position="191"/>
    </location>
</feature>
<evidence type="ECO:0000259" key="5">
    <source>
        <dbReference type="Pfam" id="PF13649"/>
    </source>
</evidence>
<accession>A0A1L6J9X8</accession>
<dbReference type="Proteomes" id="UP000286681">
    <property type="component" value="Unassembled WGS sequence"/>
</dbReference>
<evidence type="ECO:0000313" key="11">
    <source>
        <dbReference type="Proteomes" id="UP000287746"/>
    </source>
</evidence>
<dbReference type="OrthoDB" id="281208at2"/>
<gene>
    <name evidence="6" type="ORF">BRX40_09665</name>
    <name evidence="7" type="ORF">CA257_22480</name>
    <name evidence="8" type="ORF">DAH66_14335</name>
</gene>
<dbReference type="STRING" id="93064.BRX40_09665"/>
<dbReference type="InterPro" id="IPR041698">
    <property type="entry name" value="Methyltransf_25"/>
</dbReference>
<reference evidence="6" key="1">
    <citation type="submission" date="2016-12" db="EMBL/GenBank/DDBJ databases">
        <title>Whole genome sequencing of Sphingomonas koreensis.</title>
        <authorList>
            <person name="Conlan S."/>
            <person name="Thomas P.J."/>
            <person name="Mullikin J."/>
            <person name="Palmore T.N."/>
            <person name="Frank K.M."/>
            <person name="Segre J.A."/>
        </authorList>
    </citation>
    <scope>NUCLEOTIDE SEQUENCE</scope>
    <source>
        <strain evidence="6">ABOJV</strain>
    </source>
</reference>
<dbReference type="KEGG" id="skr:BRX40_09665"/>
<name>A0A1L6J9X8_9SPHN</name>
<dbReference type="Proteomes" id="UP000287746">
    <property type="component" value="Unassembled WGS sequence"/>
</dbReference>
<dbReference type="InterPro" id="IPR029063">
    <property type="entry name" value="SAM-dependent_MTases_sf"/>
</dbReference>
<feature type="domain" description="Methyltransferase" evidence="5">
    <location>
        <begin position="63"/>
        <end position="147"/>
    </location>
</feature>
<evidence type="ECO:0000256" key="4">
    <source>
        <dbReference type="SAM" id="SignalP"/>
    </source>
</evidence>
<organism evidence="6 9">
    <name type="scientific">Sphingomonas koreensis</name>
    <dbReference type="NCBI Taxonomy" id="93064"/>
    <lineage>
        <taxon>Bacteria</taxon>
        <taxon>Pseudomonadati</taxon>
        <taxon>Pseudomonadota</taxon>
        <taxon>Alphaproteobacteria</taxon>
        <taxon>Sphingomonadales</taxon>
        <taxon>Sphingomonadaceae</taxon>
        <taxon>Sphingomonas</taxon>
    </lineage>
</organism>
<dbReference type="PANTHER" id="PTHR13610">
    <property type="entry name" value="METHYLTRANSFERASE DOMAIN-CONTAINING PROTEIN"/>
    <property type="match status" value="1"/>
</dbReference>
<evidence type="ECO:0000256" key="3">
    <source>
        <dbReference type="ARBA" id="ARBA00022691"/>
    </source>
</evidence>
<evidence type="ECO:0000313" key="9">
    <source>
        <dbReference type="Proteomes" id="UP000185161"/>
    </source>
</evidence>
<dbReference type="PANTHER" id="PTHR13610:SF11">
    <property type="entry name" value="METHYLTRANSFERASE DOMAIN-CONTAINING PROTEIN"/>
    <property type="match status" value="1"/>
</dbReference>
<reference evidence="9" key="2">
    <citation type="submission" date="2016-12" db="EMBL/GenBank/DDBJ databases">
        <title>Whole genome sequencing of Sphingomonas sp. ABOJV.</title>
        <authorList>
            <person name="Conlan S."/>
            <person name="Thomas P.J."/>
            <person name="Mullikin J."/>
            <person name="Palmore T.N."/>
            <person name="Frank K.M."/>
            <person name="Segre J.A."/>
        </authorList>
    </citation>
    <scope>NUCLEOTIDE SEQUENCE [LARGE SCALE GENOMIC DNA]</scope>
    <source>
        <strain evidence="9">ABOJV</strain>
    </source>
</reference>
<dbReference type="GO" id="GO:0032259">
    <property type="term" value="P:methylation"/>
    <property type="evidence" value="ECO:0007669"/>
    <property type="project" value="UniProtKB-KW"/>
</dbReference>
<keyword evidence="2 6" id="KW-0808">Transferase</keyword>
<keyword evidence="4" id="KW-0732">Signal</keyword>
<proteinExistence type="predicted"/>
<evidence type="ECO:0000313" key="10">
    <source>
        <dbReference type="Proteomes" id="UP000286681"/>
    </source>
</evidence>
<dbReference type="RefSeq" id="WP_066578436.1">
    <property type="nucleotide sequence ID" value="NZ_CP018820.1"/>
</dbReference>
<sequence>MKLIFTAAAMLMAGSAIQPPPGPAPAVTQESRAPDVIYVPTPPEVVEAMLDMAQVKDGDVLYDLGSGDGRIPIAAVKRARVKATGIDIDPQRIAEANANAKAQGVEGKVTFRQADLFASDFSDASVVTLYLLDTLNEKLRPKLLAELKPGTRIVSHAFRMGAWEPDKTQDVNGRTIYFWTVPRKGEKPKGL</sequence>
<dbReference type="AlphaFoldDB" id="A0A1L6J9X8"/>
<dbReference type="EMBL" id="QQYZ01000014">
    <property type="protein sequence ID" value="RSY81431.1"/>
    <property type="molecule type" value="Genomic_DNA"/>
</dbReference>
<dbReference type="CDD" id="cd02440">
    <property type="entry name" value="AdoMet_MTases"/>
    <property type="match status" value="1"/>
</dbReference>
<evidence type="ECO:0000256" key="1">
    <source>
        <dbReference type="ARBA" id="ARBA00022603"/>
    </source>
</evidence>
<keyword evidence="1 6" id="KW-0489">Methyltransferase</keyword>
<dbReference type="InterPro" id="IPR026170">
    <property type="entry name" value="FAM173A/B"/>
</dbReference>
<feature type="signal peptide" evidence="4">
    <location>
        <begin position="1"/>
        <end position="18"/>
    </location>
</feature>
<dbReference type="EMBL" id="CP018820">
    <property type="protein sequence ID" value="APR52657.1"/>
    <property type="molecule type" value="Genomic_DNA"/>
</dbReference>
<protein>
    <submittedName>
        <fullName evidence="6 7">SAM-dependent methyltransferase</fullName>
    </submittedName>
</protein>
<dbReference type="GO" id="GO:0016279">
    <property type="term" value="F:protein-lysine N-methyltransferase activity"/>
    <property type="evidence" value="ECO:0007669"/>
    <property type="project" value="InterPro"/>
</dbReference>
<evidence type="ECO:0000313" key="8">
    <source>
        <dbReference type="EMBL" id="RSY81431.1"/>
    </source>
</evidence>
<dbReference type="EMBL" id="QQWO01000032">
    <property type="protein sequence ID" value="RSU97513.1"/>
    <property type="molecule type" value="Genomic_DNA"/>
</dbReference>
<dbReference type="SUPFAM" id="SSF53335">
    <property type="entry name" value="S-adenosyl-L-methionine-dependent methyltransferases"/>
    <property type="match status" value="1"/>
</dbReference>
<evidence type="ECO:0000313" key="6">
    <source>
        <dbReference type="EMBL" id="APR52657.1"/>
    </source>
</evidence>
<evidence type="ECO:0000313" key="7">
    <source>
        <dbReference type="EMBL" id="RSU97513.1"/>
    </source>
</evidence>